<feature type="domain" description="HTH merR-type" evidence="2">
    <location>
        <begin position="20"/>
        <end position="86"/>
    </location>
</feature>
<evidence type="ECO:0000259" key="2">
    <source>
        <dbReference type="PROSITE" id="PS50937"/>
    </source>
</evidence>
<keyword evidence="1" id="KW-0238">DNA-binding</keyword>
<dbReference type="PROSITE" id="PS00552">
    <property type="entry name" value="HTH_MERR_1"/>
    <property type="match status" value="1"/>
</dbReference>
<dbReference type="AlphaFoldDB" id="A0A2W2BVB7"/>
<dbReference type="GO" id="GO:0003700">
    <property type="term" value="F:DNA-binding transcription factor activity"/>
    <property type="evidence" value="ECO:0007669"/>
    <property type="project" value="InterPro"/>
</dbReference>
<dbReference type="PRINTS" id="PR00040">
    <property type="entry name" value="HTHMERR"/>
</dbReference>
<keyword evidence="4" id="KW-1185">Reference proteome</keyword>
<dbReference type="PANTHER" id="PTHR30204:SF98">
    <property type="entry name" value="HTH-TYPE TRANSCRIPTIONAL REGULATOR ADHR"/>
    <property type="match status" value="1"/>
</dbReference>
<dbReference type="GO" id="GO:0003677">
    <property type="term" value="F:DNA binding"/>
    <property type="evidence" value="ECO:0007669"/>
    <property type="project" value="UniProtKB-KW"/>
</dbReference>
<dbReference type="PANTHER" id="PTHR30204">
    <property type="entry name" value="REDOX-CYCLING DRUG-SENSING TRANSCRIPTIONAL ACTIVATOR SOXR"/>
    <property type="match status" value="1"/>
</dbReference>
<protein>
    <submittedName>
        <fullName evidence="3">MerR family transcriptional regulator</fullName>
    </submittedName>
</protein>
<dbReference type="InterPro" id="IPR000551">
    <property type="entry name" value="MerR-type_HTH_dom"/>
</dbReference>
<reference evidence="3 4" key="1">
    <citation type="submission" date="2018-01" db="EMBL/GenBank/DDBJ databases">
        <title>Draft genome sequence of Jiangella sp. GTF31.</title>
        <authorList>
            <person name="Sahin N."/>
            <person name="Ay H."/>
            <person name="Saygin H."/>
        </authorList>
    </citation>
    <scope>NUCLEOTIDE SEQUENCE [LARGE SCALE GENOMIC DNA]</scope>
    <source>
        <strain evidence="3 4">GTF31</strain>
    </source>
</reference>
<organism evidence="3 4">
    <name type="scientific">Jiangella anatolica</name>
    <dbReference type="NCBI Taxonomy" id="2670374"/>
    <lineage>
        <taxon>Bacteria</taxon>
        <taxon>Bacillati</taxon>
        <taxon>Actinomycetota</taxon>
        <taxon>Actinomycetes</taxon>
        <taxon>Jiangellales</taxon>
        <taxon>Jiangellaceae</taxon>
        <taxon>Jiangella</taxon>
    </lineage>
</organism>
<evidence type="ECO:0000313" key="4">
    <source>
        <dbReference type="Proteomes" id="UP000248764"/>
    </source>
</evidence>
<dbReference type="InterPro" id="IPR047057">
    <property type="entry name" value="MerR_fam"/>
</dbReference>
<name>A0A2W2BVB7_9ACTN</name>
<dbReference type="InterPro" id="IPR009061">
    <property type="entry name" value="DNA-bd_dom_put_sf"/>
</dbReference>
<dbReference type="SUPFAM" id="SSF46955">
    <property type="entry name" value="Putative DNA-binding domain"/>
    <property type="match status" value="1"/>
</dbReference>
<evidence type="ECO:0000256" key="1">
    <source>
        <dbReference type="ARBA" id="ARBA00023125"/>
    </source>
</evidence>
<dbReference type="Gene3D" id="1.10.1660.10">
    <property type="match status" value="1"/>
</dbReference>
<dbReference type="Pfam" id="PF13411">
    <property type="entry name" value="MerR_1"/>
    <property type="match status" value="1"/>
</dbReference>
<gene>
    <name evidence="3" type="ORF">C1I92_30355</name>
</gene>
<proteinExistence type="predicted"/>
<dbReference type="PROSITE" id="PS50937">
    <property type="entry name" value="HTH_MERR_2"/>
    <property type="match status" value="1"/>
</dbReference>
<dbReference type="Proteomes" id="UP000248764">
    <property type="component" value="Unassembled WGS sequence"/>
</dbReference>
<dbReference type="SMART" id="SM00422">
    <property type="entry name" value="HTH_MERR"/>
    <property type="match status" value="1"/>
</dbReference>
<sequence>MRSKPYGRGVTTLDARPSETIAEVAGRTGVTAHTLRYYERIGLLDVGRDSAGRRHYSPGDVDRVVFITRLRQLDMPIRDVQRYFRLVDAGPHTEPERLALLSAHRDAVHARMEALRVALDVVDYKIAKYGGSAAP</sequence>
<accession>A0A2W2BVB7</accession>
<evidence type="ECO:0000313" key="3">
    <source>
        <dbReference type="EMBL" id="PZF79587.1"/>
    </source>
</evidence>
<comment type="caution">
    <text evidence="3">The sequence shown here is derived from an EMBL/GenBank/DDBJ whole genome shotgun (WGS) entry which is preliminary data.</text>
</comment>
<dbReference type="CDD" id="cd01109">
    <property type="entry name" value="HTH_YyaN"/>
    <property type="match status" value="1"/>
</dbReference>
<dbReference type="EMBL" id="POTW01000128">
    <property type="protein sequence ID" value="PZF79587.1"/>
    <property type="molecule type" value="Genomic_DNA"/>
</dbReference>